<organism evidence="2">
    <name type="scientific">Arundo donax</name>
    <name type="common">Giant reed</name>
    <name type="synonym">Donax arundinaceus</name>
    <dbReference type="NCBI Taxonomy" id="35708"/>
    <lineage>
        <taxon>Eukaryota</taxon>
        <taxon>Viridiplantae</taxon>
        <taxon>Streptophyta</taxon>
        <taxon>Embryophyta</taxon>
        <taxon>Tracheophyta</taxon>
        <taxon>Spermatophyta</taxon>
        <taxon>Magnoliopsida</taxon>
        <taxon>Liliopsida</taxon>
        <taxon>Poales</taxon>
        <taxon>Poaceae</taxon>
        <taxon>PACMAD clade</taxon>
        <taxon>Arundinoideae</taxon>
        <taxon>Arundineae</taxon>
        <taxon>Arundo</taxon>
    </lineage>
</organism>
<sequence>MSSAAGARRSSAAASTAGEKGAHSGHFCTLPFILDRNY</sequence>
<evidence type="ECO:0000313" key="2">
    <source>
        <dbReference type="EMBL" id="JAD36958.1"/>
    </source>
</evidence>
<feature type="region of interest" description="Disordered" evidence="1">
    <location>
        <begin position="1"/>
        <end position="25"/>
    </location>
</feature>
<protein>
    <submittedName>
        <fullName evidence="2">Uncharacterized protein</fullName>
    </submittedName>
</protein>
<feature type="compositionally biased region" description="Low complexity" evidence="1">
    <location>
        <begin position="1"/>
        <end position="18"/>
    </location>
</feature>
<reference evidence="2" key="2">
    <citation type="journal article" date="2015" name="Data Brief">
        <title>Shoot transcriptome of the giant reed, Arundo donax.</title>
        <authorList>
            <person name="Barrero R.A."/>
            <person name="Guerrero F.D."/>
            <person name="Moolhuijzen P."/>
            <person name="Goolsby J.A."/>
            <person name="Tidwell J."/>
            <person name="Bellgard S.E."/>
            <person name="Bellgard M.I."/>
        </authorList>
    </citation>
    <scope>NUCLEOTIDE SEQUENCE</scope>
    <source>
        <tissue evidence="2">Shoot tissue taken approximately 20 cm above the soil surface</tissue>
    </source>
</reference>
<reference evidence="2" key="1">
    <citation type="submission" date="2014-09" db="EMBL/GenBank/DDBJ databases">
        <authorList>
            <person name="Magalhaes I.L.F."/>
            <person name="Oliveira U."/>
            <person name="Santos F.R."/>
            <person name="Vidigal T.H.D.A."/>
            <person name="Brescovit A.D."/>
            <person name="Santos A.J."/>
        </authorList>
    </citation>
    <scope>NUCLEOTIDE SEQUENCE</scope>
    <source>
        <tissue evidence="2">Shoot tissue taken approximately 20 cm above the soil surface</tissue>
    </source>
</reference>
<accession>A0A0A8ZGX5</accession>
<dbReference type="EMBL" id="GBRH01260937">
    <property type="protein sequence ID" value="JAD36958.1"/>
    <property type="molecule type" value="Transcribed_RNA"/>
</dbReference>
<dbReference type="AlphaFoldDB" id="A0A0A8ZGX5"/>
<evidence type="ECO:0000256" key="1">
    <source>
        <dbReference type="SAM" id="MobiDB-lite"/>
    </source>
</evidence>
<proteinExistence type="predicted"/>
<name>A0A0A8ZGX5_ARUDO</name>